<feature type="transmembrane region" description="Helical" evidence="1">
    <location>
        <begin position="12"/>
        <end position="30"/>
    </location>
</feature>
<comment type="caution">
    <text evidence="2">The sequence shown here is derived from an EMBL/GenBank/DDBJ whole genome shotgun (WGS) entry which is preliminary data.</text>
</comment>
<evidence type="ECO:0000256" key="1">
    <source>
        <dbReference type="SAM" id="Phobius"/>
    </source>
</evidence>
<protein>
    <submittedName>
        <fullName evidence="2">Uncharacterized protein</fullName>
    </submittedName>
</protein>
<keyword evidence="1" id="KW-0472">Membrane</keyword>
<dbReference type="EMBL" id="MKIM01000018">
    <property type="protein sequence ID" value="OLP46873.1"/>
    <property type="molecule type" value="Genomic_DNA"/>
</dbReference>
<organism evidence="2 3">
    <name type="scientific">Rhizobium oryziradicis</name>
    <dbReference type="NCBI Taxonomy" id="1867956"/>
    <lineage>
        <taxon>Bacteria</taxon>
        <taxon>Pseudomonadati</taxon>
        <taxon>Pseudomonadota</taxon>
        <taxon>Alphaproteobacteria</taxon>
        <taxon>Hyphomicrobiales</taxon>
        <taxon>Rhizobiaceae</taxon>
        <taxon>Rhizobium/Agrobacterium group</taxon>
        <taxon>Rhizobium</taxon>
    </lineage>
</organism>
<sequence>MSDFTPEAPLWGARVCGAVAGAAISLIYLLPHSRREAASRFFTGLAFGLIFAAPTGQWLARQLDVVEGLSGAEIILAGATMASLMAWWVLGALSRLAGKYGSKSGL</sequence>
<feature type="transmembrane region" description="Helical" evidence="1">
    <location>
        <begin position="42"/>
        <end position="60"/>
    </location>
</feature>
<reference evidence="2 3" key="1">
    <citation type="submission" date="2016-09" db="EMBL/GenBank/DDBJ databases">
        <title>Rhizobium oryziradicis sp. nov., isolated from the root of rice.</title>
        <authorList>
            <person name="Zhao J."/>
            <person name="Zhang X."/>
        </authorList>
    </citation>
    <scope>NUCLEOTIDE SEQUENCE [LARGE SCALE GENOMIC DNA]</scope>
    <source>
        <strain evidence="2 3">N19</strain>
    </source>
</reference>
<keyword evidence="1" id="KW-1133">Transmembrane helix</keyword>
<feature type="transmembrane region" description="Helical" evidence="1">
    <location>
        <begin position="72"/>
        <end position="93"/>
    </location>
</feature>
<evidence type="ECO:0000313" key="2">
    <source>
        <dbReference type="EMBL" id="OLP46873.1"/>
    </source>
</evidence>
<dbReference type="STRING" id="1867956.BJF95_14390"/>
<keyword evidence="3" id="KW-1185">Reference proteome</keyword>
<dbReference type="Proteomes" id="UP000186894">
    <property type="component" value="Unassembled WGS sequence"/>
</dbReference>
<dbReference type="Pfam" id="PF19602">
    <property type="entry name" value="DUF6107"/>
    <property type="match status" value="1"/>
</dbReference>
<name>A0A1Q8ZY17_9HYPH</name>
<gene>
    <name evidence="2" type="ORF">BJF95_14390</name>
</gene>
<dbReference type="OrthoDB" id="7906947at2"/>
<keyword evidence="1" id="KW-0812">Transmembrane</keyword>
<dbReference type="RefSeq" id="WP_075637611.1">
    <property type="nucleotide sequence ID" value="NZ_MKIM01000018.1"/>
</dbReference>
<proteinExistence type="predicted"/>
<dbReference type="AlphaFoldDB" id="A0A1Q8ZY17"/>
<evidence type="ECO:0000313" key="3">
    <source>
        <dbReference type="Proteomes" id="UP000186894"/>
    </source>
</evidence>
<accession>A0A1Q8ZY17</accession>
<dbReference type="InterPro" id="IPR046089">
    <property type="entry name" value="DUF6107"/>
</dbReference>